<dbReference type="Gene3D" id="1.10.760.10">
    <property type="entry name" value="Cytochrome c-like domain"/>
    <property type="match status" value="1"/>
</dbReference>
<dbReference type="EMBL" id="UOFY01000028">
    <property type="protein sequence ID" value="VAX08737.1"/>
    <property type="molecule type" value="Genomic_DNA"/>
</dbReference>
<keyword evidence="1" id="KW-0349">Heme</keyword>
<evidence type="ECO:0000256" key="3">
    <source>
        <dbReference type="ARBA" id="ARBA00023004"/>
    </source>
</evidence>
<feature type="domain" description="Cytochrome c" evidence="4">
    <location>
        <begin position="33"/>
        <end position="122"/>
    </location>
</feature>
<reference evidence="5" key="1">
    <citation type="submission" date="2018-06" db="EMBL/GenBank/DDBJ databases">
        <authorList>
            <person name="Zhirakovskaya E."/>
        </authorList>
    </citation>
    <scope>NUCLEOTIDE SEQUENCE</scope>
</reference>
<dbReference type="GO" id="GO:0009055">
    <property type="term" value="F:electron transfer activity"/>
    <property type="evidence" value="ECO:0007669"/>
    <property type="project" value="InterPro"/>
</dbReference>
<evidence type="ECO:0000259" key="4">
    <source>
        <dbReference type="PROSITE" id="PS51007"/>
    </source>
</evidence>
<dbReference type="PROSITE" id="PS51007">
    <property type="entry name" value="CYTC"/>
    <property type="match status" value="1"/>
</dbReference>
<name>A0A3B1BVN7_9ZZZZ</name>
<dbReference type="InterPro" id="IPR030999">
    <property type="entry name" value="Thiosulf_SoxX"/>
</dbReference>
<dbReference type="AlphaFoldDB" id="A0A3B1BVN7"/>
<evidence type="ECO:0000313" key="5">
    <source>
        <dbReference type="EMBL" id="VAX08737.1"/>
    </source>
</evidence>
<keyword evidence="3" id="KW-0408">Iron</keyword>
<gene>
    <name evidence="5" type="ORF">MNBD_GAMMA25-926</name>
</gene>
<evidence type="ECO:0000256" key="1">
    <source>
        <dbReference type="ARBA" id="ARBA00022617"/>
    </source>
</evidence>
<dbReference type="Pfam" id="PF13442">
    <property type="entry name" value="Cytochrome_CBB3"/>
    <property type="match status" value="1"/>
</dbReference>
<dbReference type="NCBIfam" id="TIGR04485">
    <property type="entry name" value="thiosulf_SoxX"/>
    <property type="match status" value="1"/>
</dbReference>
<dbReference type="InterPro" id="IPR009056">
    <property type="entry name" value="Cyt_c-like_dom"/>
</dbReference>
<evidence type="ECO:0000256" key="2">
    <source>
        <dbReference type="ARBA" id="ARBA00022723"/>
    </source>
</evidence>
<organism evidence="5">
    <name type="scientific">hydrothermal vent metagenome</name>
    <dbReference type="NCBI Taxonomy" id="652676"/>
    <lineage>
        <taxon>unclassified sequences</taxon>
        <taxon>metagenomes</taxon>
        <taxon>ecological metagenomes</taxon>
    </lineage>
</organism>
<dbReference type="SUPFAM" id="SSF46626">
    <property type="entry name" value="Cytochrome c"/>
    <property type="match status" value="1"/>
</dbReference>
<dbReference type="GO" id="GO:0020037">
    <property type="term" value="F:heme binding"/>
    <property type="evidence" value="ECO:0007669"/>
    <property type="project" value="InterPro"/>
</dbReference>
<dbReference type="InterPro" id="IPR036909">
    <property type="entry name" value="Cyt_c-like_dom_sf"/>
</dbReference>
<dbReference type="GO" id="GO:0046872">
    <property type="term" value="F:metal ion binding"/>
    <property type="evidence" value="ECO:0007669"/>
    <property type="project" value="UniProtKB-KW"/>
</dbReference>
<sequence length="122" mass="13166">MQKTAKLVIAASTLAMLLGTMALAPQVAVADEALAAKGKKIAENRKKGNCFTCHEYKGAHLAGNVGPPLVAMKSRFPDKAKLRAQIWDSTATNPATMMPPFGKHEILSEKEIDAITEWVYSL</sequence>
<accession>A0A3B1BVN7</accession>
<keyword evidence="2" id="KW-0479">Metal-binding</keyword>
<protein>
    <submittedName>
        <fullName evidence="5">Sulfur oxidation protein SoxX</fullName>
    </submittedName>
</protein>
<proteinExistence type="predicted"/>